<sequence length="265" mass="30967">MLDSSSSLHYQEYDSDFDDSQQEIKIADDISMFTAAEDAPDEDIIRHGHLPTAQEVEIINNFMKKMDIKCSAEWKDYKSQYCLLNESYDIERKRIYKEIVSTLGKIQEVDARVDKVKFEFQAKMDTKYQELHENLIEQCKQVIHEAKEQKAYQLRQANEIKIQLNEKVRLNVGGSIFETSLSTLCRDSKSLLAVMFSGRHELSVESDGSYFIDRDPTHFRLVLNYLRDLRISPVILQDDTVREELLHEARYYCIEGLVNLLLHQA</sequence>
<protein>
    <recommendedName>
        <fullName evidence="1">BTB domain-containing protein</fullName>
    </recommendedName>
</protein>
<dbReference type="GO" id="GO:0051260">
    <property type="term" value="P:protein homooligomerization"/>
    <property type="evidence" value="ECO:0007669"/>
    <property type="project" value="InterPro"/>
</dbReference>
<dbReference type="Gene3D" id="3.30.710.10">
    <property type="entry name" value="Potassium Channel Kv1.1, Chain A"/>
    <property type="match status" value="1"/>
</dbReference>
<dbReference type="SMART" id="SM00225">
    <property type="entry name" value="BTB"/>
    <property type="match status" value="1"/>
</dbReference>
<dbReference type="InterPro" id="IPR011333">
    <property type="entry name" value="SKP1/BTB/POZ_sf"/>
</dbReference>
<dbReference type="PANTHER" id="PTHR11145">
    <property type="entry name" value="BTB/POZ DOMAIN-CONTAINING ADAPTER FOR CUL3-MEDIATED RHOA DEGRADATION PROTEIN FAMILY MEMBER"/>
    <property type="match status" value="1"/>
</dbReference>
<dbReference type="InterPro" id="IPR000210">
    <property type="entry name" value="BTB/POZ_dom"/>
</dbReference>
<name>A0A2G4SSV6_RHIZD</name>
<dbReference type="Pfam" id="PF02214">
    <property type="entry name" value="BTB_2"/>
    <property type="match status" value="1"/>
</dbReference>
<keyword evidence="3" id="KW-1185">Reference proteome</keyword>
<evidence type="ECO:0000313" key="2">
    <source>
        <dbReference type="EMBL" id="PHZ11476.1"/>
    </source>
</evidence>
<gene>
    <name evidence="2" type="ORF">RHIMIDRAFT_24889</name>
</gene>
<proteinExistence type="predicted"/>
<dbReference type="PANTHER" id="PTHR11145:SF8">
    <property type="entry name" value="RE57120P"/>
    <property type="match status" value="1"/>
</dbReference>
<dbReference type="InterPro" id="IPR045068">
    <property type="entry name" value="BACURD1-3"/>
</dbReference>
<organism evidence="2 3">
    <name type="scientific">Rhizopus microsporus ATCC 52813</name>
    <dbReference type="NCBI Taxonomy" id="1340429"/>
    <lineage>
        <taxon>Eukaryota</taxon>
        <taxon>Fungi</taxon>
        <taxon>Fungi incertae sedis</taxon>
        <taxon>Mucoromycota</taxon>
        <taxon>Mucoromycotina</taxon>
        <taxon>Mucoromycetes</taxon>
        <taxon>Mucorales</taxon>
        <taxon>Mucorineae</taxon>
        <taxon>Rhizopodaceae</taxon>
        <taxon>Rhizopus</taxon>
    </lineage>
</organism>
<dbReference type="Proteomes" id="UP000242254">
    <property type="component" value="Unassembled WGS sequence"/>
</dbReference>
<evidence type="ECO:0000313" key="3">
    <source>
        <dbReference type="Proteomes" id="UP000242254"/>
    </source>
</evidence>
<accession>A0A2G4SSV6</accession>
<feature type="domain" description="BTB" evidence="1">
    <location>
        <begin position="166"/>
        <end position="265"/>
    </location>
</feature>
<dbReference type="GeneID" id="35441560"/>
<dbReference type="AlphaFoldDB" id="A0A2G4SSV6"/>
<reference evidence="2 3" key="1">
    <citation type="journal article" date="2016" name="Proc. Natl. Acad. Sci. U.S.A.">
        <title>Lipid metabolic changes in an early divergent fungus govern the establishment of a mutualistic symbiosis with endobacteria.</title>
        <authorList>
            <person name="Lastovetsky O.A."/>
            <person name="Gaspar M.L."/>
            <person name="Mondo S.J."/>
            <person name="LaButti K.M."/>
            <person name="Sandor L."/>
            <person name="Grigoriev I.V."/>
            <person name="Henry S.A."/>
            <person name="Pawlowska T.E."/>
        </authorList>
    </citation>
    <scope>NUCLEOTIDE SEQUENCE [LARGE SCALE GENOMIC DNA]</scope>
    <source>
        <strain evidence="2 3">ATCC 52813</strain>
    </source>
</reference>
<evidence type="ECO:0000259" key="1">
    <source>
        <dbReference type="SMART" id="SM00225"/>
    </source>
</evidence>
<dbReference type="InterPro" id="IPR003131">
    <property type="entry name" value="T1-type_BTB"/>
</dbReference>
<dbReference type="EMBL" id="KZ303852">
    <property type="protein sequence ID" value="PHZ11476.1"/>
    <property type="molecule type" value="Genomic_DNA"/>
</dbReference>
<dbReference type="RefSeq" id="XP_023465184.1">
    <property type="nucleotide sequence ID" value="XM_023610570.1"/>
</dbReference>
<dbReference type="STRING" id="1340429.A0A2G4SSV6"/>
<dbReference type="SUPFAM" id="SSF54695">
    <property type="entry name" value="POZ domain"/>
    <property type="match status" value="1"/>
</dbReference>